<name>A0ABR8BU79_APHFL</name>
<dbReference type="RefSeq" id="WP_053540257.1">
    <property type="nucleotide sequence ID" value="NZ_JACJQT010000005.1"/>
</dbReference>
<dbReference type="InterPro" id="IPR011051">
    <property type="entry name" value="RmlC_Cupin_sf"/>
</dbReference>
<evidence type="ECO:0000313" key="2">
    <source>
        <dbReference type="Proteomes" id="UP000606721"/>
    </source>
</evidence>
<comment type="caution">
    <text evidence="1">The sequence shown here is derived from an EMBL/GenBank/DDBJ whole genome shotgun (WGS) entry which is preliminary data.</text>
</comment>
<dbReference type="Pfam" id="PF14499">
    <property type="entry name" value="DUF4437"/>
    <property type="match status" value="1"/>
</dbReference>
<gene>
    <name evidence="1" type="ORF">H6F99_02930</name>
</gene>
<dbReference type="Proteomes" id="UP000606721">
    <property type="component" value="Unassembled WGS sequence"/>
</dbReference>
<protein>
    <submittedName>
        <fullName evidence="1">DUF4437 domain-containing protein</fullName>
    </submittedName>
</protein>
<dbReference type="EMBL" id="JACJQT010000005">
    <property type="protein sequence ID" value="MBD2277311.1"/>
    <property type="molecule type" value="Genomic_DNA"/>
</dbReference>
<accession>A0ABR8BU79</accession>
<organism evidence="1 2">
    <name type="scientific">Aphanizomenon flos-aquae FACHB-1040</name>
    <dbReference type="NCBI Taxonomy" id="2692887"/>
    <lineage>
        <taxon>Bacteria</taxon>
        <taxon>Bacillati</taxon>
        <taxon>Cyanobacteriota</taxon>
        <taxon>Cyanophyceae</taxon>
        <taxon>Nostocales</taxon>
        <taxon>Aphanizomenonaceae</taxon>
        <taxon>Aphanizomenon</taxon>
    </lineage>
</organism>
<reference evidence="1 2" key="1">
    <citation type="journal article" date="2020" name="ISME J.">
        <title>Comparative genomics reveals insights into cyanobacterial evolution and habitat adaptation.</title>
        <authorList>
            <person name="Chen M.Y."/>
            <person name="Teng W.K."/>
            <person name="Zhao L."/>
            <person name="Hu C.X."/>
            <person name="Zhou Y.K."/>
            <person name="Han B.P."/>
            <person name="Song L.R."/>
            <person name="Shu W.S."/>
        </authorList>
    </citation>
    <scope>NUCLEOTIDE SEQUENCE [LARGE SCALE GENOMIC DNA]</scope>
    <source>
        <strain evidence="1 2">FACHB-1040</strain>
    </source>
</reference>
<dbReference type="SUPFAM" id="SSF51182">
    <property type="entry name" value="RmlC-like cupins"/>
    <property type="match status" value="1"/>
</dbReference>
<proteinExistence type="predicted"/>
<keyword evidence="2" id="KW-1185">Reference proteome</keyword>
<evidence type="ECO:0000313" key="1">
    <source>
        <dbReference type="EMBL" id="MBD2277311.1"/>
    </source>
</evidence>
<dbReference type="InterPro" id="IPR028013">
    <property type="entry name" value="DUF4437"/>
</dbReference>
<dbReference type="Gene3D" id="2.60.120.10">
    <property type="entry name" value="Jelly Rolls"/>
    <property type="match status" value="1"/>
</dbReference>
<sequence length="301" mass="34133">MGDANRSFNLSEIDQTDNFLSIVPIQEDWGGDGSGRLHLSGRCTDISKKYVPRQYQFFNTNTVPEEPGWRISGMSDQVLAGRRRLLTWHDCGASTSRVILPPKFAAPSGIFTADLEIFILAGKIQIGEWELDQHGYSFIPAGVKVESWQVLGEEEAEILWMENGPVPLQYQDAETNYPGARISEFIPALDSKFLPWSDTEKVTIKKKFLRKHNNGGETLIFAILPHHVTHDAMIYSYNEEAYILGGYCDLGSYRLAKDHFCYCPSYNIIPREKTVDGFFGFARIDRDGSQTIYSSHNIKKY</sequence>
<dbReference type="InterPro" id="IPR014710">
    <property type="entry name" value="RmlC-like_jellyroll"/>
</dbReference>
<dbReference type="CDD" id="cd20300">
    <property type="entry name" value="cupin_npun_f5605-like_N"/>
    <property type="match status" value="1"/>
</dbReference>